<protein>
    <submittedName>
        <fullName evidence="1">Uncharacterized protein</fullName>
    </submittedName>
</protein>
<evidence type="ECO:0000313" key="2">
    <source>
        <dbReference type="Proteomes" id="UP000029981"/>
    </source>
</evidence>
<sequence length="241" mass="27320">MQSDCWFRLEVASPSKYAMAQAQPCSQLLHLNALLHMCLLHGFPLKMLFALYLPSFSLSLLCHIYPIPLPSIRNASRKPLLSIRNASRKPLRSIPTQTLRIFFLLRSLPRFLCLTLQPNSQPIAPSTPVNNRRSSSTAAYRRPLLTTYGASSSSRSRWTLPATTNGVNGKQTHDATAFDNSSVFPLFGLSEVGYNKRGFGSFWVRFNSEWFQGYSKTFQQRPKPILERLDAFRLVNSYLVS</sequence>
<dbReference type="Gramene" id="KGN63295">
    <property type="protein sequence ID" value="KGN63295"/>
    <property type="gene ID" value="Csa_2G424740"/>
</dbReference>
<reference evidence="1 2" key="1">
    <citation type="journal article" date="2009" name="Nat. Genet.">
        <title>The genome of the cucumber, Cucumis sativus L.</title>
        <authorList>
            <person name="Huang S."/>
            <person name="Li R."/>
            <person name="Zhang Z."/>
            <person name="Li L."/>
            <person name="Gu X."/>
            <person name="Fan W."/>
            <person name="Lucas W.J."/>
            <person name="Wang X."/>
            <person name="Xie B."/>
            <person name="Ni P."/>
            <person name="Ren Y."/>
            <person name="Zhu H."/>
            <person name="Li J."/>
            <person name="Lin K."/>
            <person name="Jin W."/>
            <person name="Fei Z."/>
            <person name="Li G."/>
            <person name="Staub J."/>
            <person name="Kilian A."/>
            <person name="van der Vossen E.A."/>
            <person name="Wu Y."/>
            <person name="Guo J."/>
            <person name="He J."/>
            <person name="Jia Z."/>
            <person name="Ren Y."/>
            <person name="Tian G."/>
            <person name="Lu Y."/>
            <person name="Ruan J."/>
            <person name="Qian W."/>
            <person name="Wang M."/>
            <person name="Huang Q."/>
            <person name="Li B."/>
            <person name="Xuan Z."/>
            <person name="Cao J."/>
            <person name="Asan"/>
            <person name="Wu Z."/>
            <person name="Zhang J."/>
            <person name="Cai Q."/>
            <person name="Bai Y."/>
            <person name="Zhao B."/>
            <person name="Han Y."/>
            <person name="Li Y."/>
            <person name="Li X."/>
            <person name="Wang S."/>
            <person name="Shi Q."/>
            <person name="Liu S."/>
            <person name="Cho W.K."/>
            <person name="Kim J.Y."/>
            <person name="Xu Y."/>
            <person name="Heller-Uszynska K."/>
            <person name="Miao H."/>
            <person name="Cheng Z."/>
            <person name="Zhang S."/>
            <person name="Wu J."/>
            <person name="Yang Y."/>
            <person name="Kang H."/>
            <person name="Li M."/>
            <person name="Liang H."/>
            <person name="Ren X."/>
            <person name="Shi Z."/>
            <person name="Wen M."/>
            <person name="Jian M."/>
            <person name="Yang H."/>
            <person name="Zhang G."/>
            <person name="Yang Z."/>
            <person name="Chen R."/>
            <person name="Liu S."/>
            <person name="Li J."/>
            <person name="Ma L."/>
            <person name="Liu H."/>
            <person name="Zhou Y."/>
            <person name="Zhao J."/>
            <person name="Fang X."/>
            <person name="Li G."/>
            <person name="Fang L."/>
            <person name="Li Y."/>
            <person name="Liu D."/>
            <person name="Zheng H."/>
            <person name="Zhang Y."/>
            <person name="Qin N."/>
            <person name="Li Z."/>
            <person name="Yang G."/>
            <person name="Yang S."/>
            <person name="Bolund L."/>
            <person name="Kristiansen K."/>
            <person name="Zheng H."/>
            <person name="Li S."/>
            <person name="Zhang X."/>
            <person name="Yang H."/>
            <person name="Wang J."/>
            <person name="Sun R."/>
            <person name="Zhang B."/>
            <person name="Jiang S."/>
            <person name="Wang J."/>
            <person name="Du Y."/>
            <person name="Li S."/>
        </authorList>
    </citation>
    <scope>NUCLEOTIDE SEQUENCE [LARGE SCALE GENOMIC DNA]</scope>
    <source>
        <strain evidence="2">cv. 9930</strain>
    </source>
</reference>
<keyword evidence="2" id="KW-1185">Reference proteome</keyword>
<evidence type="ECO:0000313" key="1">
    <source>
        <dbReference type="EMBL" id="KGN63295.1"/>
    </source>
</evidence>
<name>A0A0A0LN07_CUCSA</name>
<reference evidence="1 2" key="2">
    <citation type="journal article" date="2009" name="PLoS ONE">
        <title>An integrated genetic and cytogenetic map of the cucumber genome.</title>
        <authorList>
            <person name="Ren Y."/>
            <person name="Zhang Z."/>
            <person name="Liu J."/>
            <person name="Staub J.E."/>
            <person name="Han Y."/>
            <person name="Cheng Z."/>
            <person name="Li X."/>
            <person name="Lu J."/>
            <person name="Miao H."/>
            <person name="Kang H."/>
            <person name="Xie B."/>
            <person name="Gu X."/>
            <person name="Wang X."/>
            <person name="Du Y."/>
            <person name="Jin W."/>
            <person name="Huang S."/>
        </authorList>
    </citation>
    <scope>NUCLEOTIDE SEQUENCE [LARGE SCALE GENOMIC DNA]</scope>
    <source>
        <strain evidence="2">cv. 9930</strain>
    </source>
</reference>
<proteinExistence type="predicted"/>
<dbReference type="AlphaFoldDB" id="A0A0A0LN07"/>
<reference evidence="1 2" key="3">
    <citation type="journal article" date="2010" name="BMC Genomics">
        <title>Transcriptome sequencing and comparative analysis of cucumber flowers with different sex types.</title>
        <authorList>
            <person name="Guo S."/>
            <person name="Zheng Y."/>
            <person name="Joung J.G."/>
            <person name="Liu S."/>
            <person name="Zhang Z."/>
            <person name="Crasta O.R."/>
            <person name="Sobral B.W."/>
            <person name="Xu Y."/>
            <person name="Huang S."/>
            <person name="Fei Z."/>
        </authorList>
    </citation>
    <scope>NUCLEOTIDE SEQUENCE [LARGE SCALE GENOMIC DNA]</scope>
    <source>
        <strain evidence="2">cv. 9930</strain>
    </source>
</reference>
<dbReference type="Proteomes" id="UP000029981">
    <property type="component" value="Chromosome 2"/>
</dbReference>
<dbReference type="EMBL" id="CM002923">
    <property type="protein sequence ID" value="KGN63295.1"/>
    <property type="molecule type" value="Genomic_DNA"/>
</dbReference>
<accession>A0A0A0LN07</accession>
<gene>
    <name evidence="1" type="ORF">Csa_2G424740</name>
</gene>
<organism evidence="1 2">
    <name type="scientific">Cucumis sativus</name>
    <name type="common">Cucumber</name>
    <dbReference type="NCBI Taxonomy" id="3659"/>
    <lineage>
        <taxon>Eukaryota</taxon>
        <taxon>Viridiplantae</taxon>
        <taxon>Streptophyta</taxon>
        <taxon>Embryophyta</taxon>
        <taxon>Tracheophyta</taxon>
        <taxon>Spermatophyta</taxon>
        <taxon>Magnoliopsida</taxon>
        <taxon>eudicotyledons</taxon>
        <taxon>Gunneridae</taxon>
        <taxon>Pentapetalae</taxon>
        <taxon>rosids</taxon>
        <taxon>fabids</taxon>
        <taxon>Cucurbitales</taxon>
        <taxon>Cucurbitaceae</taxon>
        <taxon>Benincaseae</taxon>
        <taxon>Cucumis</taxon>
    </lineage>
</organism>
<reference evidence="1 2" key="4">
    <citation type="journal article" date="2011" name="BMC Genomics">
        <title>RNA-Seq improves annotation of protein-coding genes in the cucumber genome.</title>
        <authorList>
            <person name="Li Z."/>
            <person name="Zhang Z."/>
            <person name="Yan P."/>
            <person name="Huang S."/>
            <person name="Fei Z."/>
            <person name="Lin K."/>
        </authorList>
    </citation>
    <scope>NUCLEOTIDE SEQUENCE [LARGE SCALE GENOMIC DNA]</scope>
    <source>
        <strain evidence="2">cv. 9930</strain>
    </source>
</reference>